<dbReference type="InterPro" id="IPR052922">
    <property type="entry name" value="Cytidylate_Kinase-2"/>
</dbReference>
<dbReference type="PANTHER" id="PTHR37816:SF3">
    <property type="entry name" value="MODULATES DNA TOPOLOGY"/>
    <property type="match status" value="1"/>
</dbReference>
<dbReference type="PANTHER" id="PTHR37816">
    <property type="entry name" value="YALI0E33011P"/>
    <property type="match status" value="1"/>
</dbReference>
<dbReference type="Proteomes" id="UP001500740">
    <property type="component" value="Unassembled WGS sequence"/>
</dbReference>
<dbReference type="InterPro" id="IPR027417">
    <property type="entry name" value="P-loop_NTPase"/>
</dbReference>
<accession>A0ABN0ZMR1</accession>
<evidence type="ECO:0000313" key="2">
    <source>
        <dbReference type="Proteomes" id="UP001500740"/>
    </source>
</evidence>
<gene>
    <name evidence="1" type="ORF">GCM10008935_03640</name>
</gene>
<comment type="caution">
    <text evidence="1">The sequence shown here is derived from an EMBL/GenBank/DDBJ whole genome shotgun (WGS) entry which is preliminary data.</text>
</comment>
<keyword evidence="2" id="KW-1185">Reference proteome</keyword>
<dbReference type="SUPFAM" id="SSF52540">
    <property type="entry name" value="P-loop containing nucleoside triphosphate hydrolases"/>
    <property type="match status" value="1"/>
</dbReference>
<sequence>MSGRMNGLNRILIVGSSGAGKSKLSSQLGELLNIRVIHLDSLFWLPNWTQRDLEEWQQLNREIVKGNQWIIDGYYPSTLEIRMQHADTIIYLNYPRRVCLYRAIKRRFEYRGVTRPDMGEGCPERLHVEFLQYIWKFPEKEKPLLEDKLNQVVGHIKVIELNSPKDAKVLLDNLTKQDV</sequence>
<dbReference type="EMBL" id="BAAACZ010000003">
    <property type="protein sequence ID" value="GAA0452288.1"/>
    <property type="molecule type" value="Genomic_DNA"/>
</dbReference>
<organism evidence="1 2">
    <name type="scientific">Alkalibacillus silvisoli</name>
    <dbReference type="NCBI Taxonomy" id="392823"/>
    <lineage>
        <taxon>Bacteria</taxon>
        <taxon>Bacillati</taxon>
        <taxon>Bacillota</taxon>
        <taxon>Bacilli</taxon>
        <taxon>Bacillales</taxon>
        <taxon>Bacillaceae</taxon>
        <taxon>Alkalibacillus</taxon>
    </lineage>
</organism>
<reference evidence="1 2" key="1">
    <citation type="journal article" date="2019" name="Int. J. Syst. Evol. Microbiol.">
        <title>The Global Catalogue of Microorganisms (GCM) 10K type strain sequencing project: providing services to taxonomists for standard genome sequencing and annotation.</title>
        <authorList>
            <consortium name="The Broad Institute Genomics Platform"/>
            <consortium name="The Broad Institute Genome Sequencing Center for Infectious Disease"/>
            <person name="Wu L."/>
            <person name="Ma J."/>
        </authorList>
    </citation>
    <scope>NUCLEOTIDE SEQUENCE [LARGE SCALE GENOMIC DNA]</scope>
    <source>
        <strain evidence="1 2">JCM 14193</strain>
    </source>
</reference>
<dbReference type="Gene3D" id="3.40.50.300">
    <property type="entry name" value="P-loop containing nucleotide triphosphate hydrolases"/>
    <property type="match status" value="1"/>
</dbReference>
<proteinExistence type="predicted"/>
<name>A0ABN0ZMR1_9BACI</name>
<dbReference type="RefSeq" id="WP_343781384.1">
    <property type="nucleotide sequence ID" value="NZ_BAAACZ010000003.1"/>
</dbReference>
<evidence type="ECO:0000313" key="1">
    <source>
        <dbReference type="EMBL" id="GAA0452288.1"/>
    </source>
</evidence>
<protein>
    <submittedName>
        <fullName evidence="1">DNA topology modulation protein</fullName>
    </submittedName>
</protein>